<dbReference type="Proteomes" id="UP000034050">
    <property type="component" value="Unassembled WGS sequence"/>
</dbReference>
<dbReference type="AlphaFoldDB" id="A0A0G1CN35"/>
<dbReference type="InterPro" id="IPR011051">
    <property type="entry name" value="RmlC_Cupin_sf"/>
</dbReference>
<evidence type="ECO:0000259" key="1">
    <source>
        <dbReference type="Pfam" id="PF05899"/>
    </source>
</evidence>
<comment type="caution">
    <text evidence="2">The sequence shown here is derived from an EMBL/GenBank/DDBJ whole genome shotgun (WGS) entry which is preliminary data.</text>
</comment>
<sequence length="112" mass="12461">MYLAKKATTNKLSPSASTTIREYLMPENSVSGAVAEIRGKYPEIGFAVNQICKELVYIISGAGKLVTKKKTVVFSRGDSLFIAKGEAFYWEGNFTMYMVTVPKFDPKQHIVL</sequence>
<dbReference type="InterPro" id="IPR008579">
    <property type="entry name" value="UGlyAH_Cupin_dom"/>
</dbReference>
<dbReference type="EMBL" id="LCFD01000006">
    <property type="protein sequence ID" value="KKS86902.1"/>
    <property type="molecule type" value="Genomic_DNA"/>
</dbReference>
<dbReference type="InterPro" id="IPR014710">
    <property type="entry name" value="RmlC-like_jellyroll"/>
</dbReference>
<feature type="domain" description="(S)-ureidoglycine aminohydrolase cupin" evidence="1">
    <location>
        <begin position="51"/>
        <end position="95"/>
    </location>
</feature>
<name>A0A0G1CN35_9BACT</name>
<dbReference type="Gene3D" id="2.60.120.10">
    <property type="entry name" value="Jelly Rolls"/>
    <property type="match status" value="1"/>
</dbReference>
<proteinExistence type="predicted"/>
<evidence type="ECO:0000313" key="3">
    <source>
        <dbReference type="Proteomes" id="UP000034050"/>
    </source>
</evidence>
<protein>
    <recommendedName>
        <fullName evidence="1">(S)-ureidoglycine aminohydrolase cupin domain-containing protein</fullName>
    </recommendedName>
</protein>
<accession>A0A0G1CN35</accession>
<dbReference type="Pfam" id="PF05899">
    <property type="entry name" value="Cupin_3"/>
    <property type="match status" value="1"/>
</dbReference>
<reference evidence="2 3" key="1">
    <citation type="journal article" date="2015" name="Nature">
        <title>rRNA introns, odd ribosomes, and small enigmatic genomes across a large radiation of phyla.</title>
        <authorList>
            <person name="Brown C.T."/>
            <person name="Hug L.A."/>
            <person name="Thomas B.C."/>
            <person name="Sharon I."/>
            <person name="Castelle C.J."/>
            <person name="Singh A."/>
            <person name="Wilkins M.J."/>
            <person name="Williams K.H."/>
            <person name="Banfield J.F."/>
        </authorList>
    </citation>
    <scope>NUCLEOTIDE SEQUENCE [LARGE SCALE GENOMIC DNA]</scope>
</reference>
<evidence type="ECO:0000313" key="2">
    <source>
        <dbReference type="EMBL" id="KKS86902.1"/>
    </source>
</evidence>
<organism evidence="2 3">
    <name type="scientific">Candidatus Gottesmanbacteria bacterium GW2011_GWB1_43_11</name>
    <dbReference type="NCBI Taxonomy" id="1618446"/>
    <lineage>
        <taxon>Bacteria</taxon>
        <taxon>Candidatus Gottesmaniibacteriota</taxon>
    </lineage>
</organism>
<dbReference type="STRING" id="1618446.UV61_C0006G0103"/>
<gene>
    <name evidence="2" type="ORF">UV61_C0006G0103</name>
</gene>
<dbReference type="SUPFAM" id="SSF51182">
    <property type="entry name" value="RmlC-like cupins"/>
    <property type="match status" value="1"/>
</dbReference>